<feature type="transmembrane region" description="Helical" evidence="7">
    <location>
        <begin position="62"/>
        <end position="80"/>
    </location>
</feature>
<keyword evidence="6 7" id="KW-0472">Membrane</keyword>
<dbReference type="PANTHER" id="PTHR12677:SF59">
    <property type="entry name" value="GOLGI APPARATUS MEMBRANE PROTEIN TVP38-RELATED"/>
    <property type="match status" value="1"/>
</dbReference>
<dbReference type="GO" id="GO:0005886">
    <property type="term" value="C:plasma membrane"/>
    <property type="evidence" value="ECO:0007669"/>
    <property type="project" value="UniProtKB-SubCell"/>
</dbReference>
<accession>A0A1H7YET8</accession>
<evidence type="ECO:0000313" key="9">
    <source>
        <dbReference type="EMBL" id="SEM43837.1"/>
    </source>
</evidence>
<evidence type="ECO:0000256" key="6">
    <source>
        <dbReference type="ARBA" id="ARBA00023136"/>
    </source>
</evidence>
<comment type="similarity">
    <text evidence="2 7">Belongs to the TVP38/TMEM64 family.</text>
</comment>
<feature type="transmembrane region" description="Helical" evidence="7">
    <location>
        <begin position="205"/>
        <end position="223"/>
    </location>
</feature>
<gene>
    <name evidence="9" type="ORF">SAMN05414137_12816</name>
</gene>
<reference evidence="10" key="1">
    <citation type="submission" date="2016-10" db="EMBL/GenBank/DDBJ databases">
        <authorList>
            <person name="Varghese N."/>
        </authorList>
    </citation>
    <scope>NUCLEOTIDE SEQUENCE [LARGE SCALE GENOMIC DNA]</scope>
    <source>
        <strain evidence="10">DSM 45096 / BCRC 16803 / CGMCC 4.1857 / CIP 109030 / JCM 12277 / KCTC 19219 / NBRC 100920 / 33214</strain>
    </source>
</reference>
<keyword evidence="4 7" id="KW-0812">Transmembrane</keyword>
<proteinExistence type="inferred from homology"/>
<dbReference type="InterPro" id="IPR015414">
    <property type="entry name" value="TMEM64"/>
</dbReference>
<dbReference type="PANTHER" id="PTHR12677">
    <property type="entry name" value="GOLGI APPARATUS MEMBRANE PROTEIN TVP38-RELATED"/>
    <property type="match status" value="1"/>
</dbReference>
<dbReference type="Pfam" id="PF09335">
    <property type="entry name" value="VTT_dom"/>
    <property type="match status" value="1"/>
</dbReference>
<name>A0A1H7YET8_STRJI</name>
<evidence type="ECO:0000256" key="1">
    <source>
        <dbReference type="ARBA" id="ARBA00004651"/>
    </source>
</evidence>
<dbReference type="InterPro" id="IPR032816">
    <property type="entry name" value="VTT_dom"/>
</dbReference>
<keyword evidence="3 7" id="KW-1003">Cell membrane</keyword>
<sequence length="243" mass="24152">MEGRALARLSLRRPGRAGMLVGAAGLAVVAVGVLVAVGATSAQRLVAHAVAGSDPLAGLPPLLAGAVFVLLYAVATVVLVPKPVLNLAAGAWFGTAVGLPLAVAATTLGATASFALGRAALRGRRFAFLERRGFATLDRELRDHGFRAVLAMRLLPVLPFAAINYGCAIGGTRPAPFAAATALGVIPGTAALVLAGATASAPSTTGTWTSLGALVLLGGVSLLPRARRASAPASAPHHLVDGG</sequence>
<feature type="transmembrane region" description="Helical" evidence="7">
    <location>
        <begin position="92"/>
        <end position="116"/>
    </location>
</feature>
<evidence type="ECO:0000256" key="3">
    <source>
        <dbReference type="ARBA" id="ARBA00022475"/>
    </source>
</evidence>
<evidence type="ECO:0000256" key="2">
    <source>
        <dbReference type="ARBA" id="ARBA00008640"/>
    </source>
</evidence>
<feature type="transmembrane region" description="Helical" evidence="7">
    <location>
        <begin position="177"/>
        <end position="199"/>
    </location>
</feature>
<keyword evidence="10" id="KW-1185">Reference proteome</keyword>
<dbReference type="STRING" id="235985.SAMN05414137_12816"/>
<feature type="transmembrane region" description="Helical" evidence="7">
    <location>
        <begin position="146"/>
        <end position="165"/>
    </location>
</feature>
<organism evidence="9 10">
    <name type="scientific">Streptacidiphilus jiangxiensis</name>
    <dbReference type="NCBI Taxonomy" id="235985"/>
    <lineage>
        <taxon>Bacteria</taxon>
        <taxon>Bacillati</taxon>
        <taxon>Actinomycetota</taxon>
        <taxon>Actinomycetes</taxon>
        <taxon>Kitasatosporales</taxon>
        <taxon>Streptomycetaceae</taxon>
        <taxon>Streptacidiphilus</taxon>
    </lineage>
</organism>
<evidence type="ECO:0000256" key="5">
    <source>
        <dbReference type="ARBA" id="ARBA00022989"/>
    </source>
</evidence>
<evidence type="ECO:0000256" key="7">
    <source>
        <dbReference type="RuleBase" id="RU366058"/>
    </source>
</evidence>
<protein>
    <recommendedName>
        <fullName evidence="7">TVP38/TMEM64 family membrane protein</fullName>
    </recommendedName>
</protein>
<evidence type="ECO:0000256" key="4">
    <source>
        <dbReference type="ARBA" id="ARBA00022692"/>
    </source>
</evidence>
<feature type="domain" description="VTT" evidence="8">
    <location>
        <begin position="80"/>
        <end position="197"/>
    </location>
</feature>
<keyword evidence="5 7" id="KW-1133">Transmembrane helix</keyword>
<evidence type="ECO:0000259" key="8">
    <source>
        <dbReference type="Pfam" id="PF09335"/>
    </source>
</evidence>
<dbReference type="Proteomes" id="UP000183015">
    <property type="component" value="Unassembled WGS sequence"/>
</dbReference>
<evidence type="ECO:0000313" key="10">
    <source>
        <dbReference type="Proteomes" id="UP000183015"/>
    </source>
</evidence>
<dbReference type="AlphaFoldDB" id="A0A1H7YET8"/>
<dbReference type="EMBL" id="FOAZ01000028">
    <property type="protein sequence ID" value="SEM43837.1"/>
    <property type="molecule type" value="Genomic_DNA"/>
</dbReference>
<comment type="subcellular location">
    <subcellularLocation>
        <location evidence="1 7">Cell membrane</location>
        <topology evidence="1 7">Multi-pass membrane protein</topology>
    </subcellularLocation>
</comment>
<dbReference type="eggNOG" id="COG0398">
    <property type="taxonomic scope" value="Bacteria"/>
</dbReference>
<feature type="transmembrane region" description="Helical" evidence="7">
    <location>
        <begin position="20"/>
        <end position="42"/>
    </location>
</feature>